<name>A0A0A8YR39_ARUDO</name>
<dbReference type="AlphaFoldDB" id="A0A0A8YR39"/>
<protein>
    <submittedName>
        <fullName evidence="1">Uncharacterized protein</fullName>
    </submittedName>
</protein>
<accession>A0A0A8YR39</accession>
<proteinExistence type="predicted"/>
<reference evidence="1" key="1">
    <citation type="submission" date="2014-09" db="EMBL/GenBank/DDBJ databases">
        <authorList>
            <person name="Magalhaes I.L.F."/>
            <person name="Oliveira U."/>
            <person name="Santos F.R."/>
            <person name="Vidigal T.H.D.A."/>
            <person name="Brescovit A.D."/>
            <person name="Santos A.J."/>
        </authorList>
    </citation>
    <scope>NUCLEOTIDE SEQUENCE</scope>
    <source>
        <tissue evidence="1">Shoot tissue taken approximately 20 cm above the soil surface</tissue>
    </source>
</reference>
<organism evidence="1">
    <name type="scientific">Arundo donax</name>
    <name type="common">Giant reed</name>
    <name type="synonym">Donax arundinaceus</name>
    <dbReference type="NCBI Taxonomy" id="35708"/>
    <lineage>
        <taxon>Eukaryota</taxon>
        <taxon>Viridiplantae</taxon>
        <taxon>Streptophyta</taxon>
        <taxon>Embryophyta</taxon>
        <taxon>Tracheophyta</taxon>
        <taxon>Spermatophyta</taxon>
        <taxon>Magnoliopsida</taxon>
        <taxon>Liliopsida</taxon>
        <taxon>Poales</taxon>
        <taxon>Poaceae</taxon>
        <taxon>PACMAD clade</taxon>
        <taxon>Arundinoideae</taxon>
        <taxon>Arundineae</taxon>
        <taxon>Arundo</taxon>
    </lineage>
</organism>
<sequence length="26" mass="3111">MLHRLLLSTKQTRRIIYLSSFSAYVL</sequence>
<dbReference type="EMBL" id="GBRH01269782">
    <property type="protein sequence ID" value="JAD28113.1"/>
    <property type="molecule type" value="Transcribed_RNA"/>
</dbReference>
<evidence type="ECO:0000313" key="1">
    <source>
        <dbReference type="EMBL" id="JAD28113.1"/>
    </source>
</evidence>
<reference evidence="1" key="2">
    <citation type="journal article" date="2015" name="Data Brief">
        <title>Shoot transcriptome of the giant reed, Arundo donax.</title>
        <authorList>
            <person name="Barrero R.A."/>
            <person name="Guerrero F.D."/>
            <person name="Moolhuijzen P."/>
            <person name="Goolsby J.A."/>
            <person name="Tidwell J."/>
            <person name="Bellgard S.E."/>
            <person name="Bellgard M.I."/>
        </authorList>
    </citation>
    <scope>NUCLEOTIDE SEQUENCE</scope>
    <source>
        <tissue evidence="1">Shoot tissue taken approximately 20 cm above the soil surface</tissue>
    </source>
</reference>